<keyword evidence="5 8" id="KW-0547">Nucleotide-binding</keyword>
<dbReference type="Pfam" id="PF02696">
    <property type="entry name" value="SelO"/>
    <property type="match status" value="1"/>
</dbReference>
<comment type="catalytic activity">
    <reaction evidence="8">
        <text>L-tyrosyl-[protein] + ATP = O-(5'-adenylyl)-L-tyrosyl-[protein] + diphosphate</text>
        <dbReference type="Rhea" id="RHEA:54288"/>
        <dbReference type="Rhea" id="RHEA-COMP:10136"/>
        <dbReference type="Rhea" id="RHEA-COMP:13846"/>
        <dbReference type="ChEBI" id="CHEBI:30616"/>
        <dbReference type="ChEBI" id="CHEBI:33019"/>
        <dbReference type="ChEBI" id="CHEBI:46858"/>
        <dbReference type="ChEBI" id="CHEBI:83624"/>
        <dbReference type="EC" id="2.7.7.108"/>
    </reaction>
</comment>
<comment type="function">
    <text evidence="8">Nucleotidyltransferase involved in the post-translational modification of proteins. It can catalyze the addition of adenosine monophosphate (AMP) or uridine monophosphate (UMP) to a protein, resulting in modifications known as AMPylation and UMPylation.</text>
</comment>
<evidence type="ECO:0000256" key="4">
    <source>
        <dbReference type="ARBA" id="ARBA00022723"/>
    </source>
</evidence>
<evidence type="ECO:0000313" key="10">
    <source>
        <dbReference type="Proteomes" id="UP000671852"/>
    </source>
</evidence>
<keyword evidence="10" id="KW-1185">Reference proteome</keyword>
<feature type="binding site" evidence="8">
    <location>
        <position position="170"/>
    </location>
    <ligand>
        <name>ATP</name>
        <dbReference type="ChEBI" id="CHEBI:30616"/>
    </ligand>
</feature>
<sequence>MNIENINLETPYLSLDSEFYDLSDPIPLDEPYLVSFSKEAAKLIDLDTKSVDDPLLVSLLNGSFTPKGAKPFAMCYSGHQFGHYNPWLGDGRASNLGRTNGWNLQLKGSGETMYSRMADGRTALRSSIREYLMSEAMHHLGIPTTRALGIIGSKTKIIRNQMEKAAMVMRMSKSWVRFGTFEYFFYRKEHDKLKALCEHVIEESYPHLKNDEDRFYKMFCEVVESTASLIAKWQAIGFCHGVVNTDNMSIAGLTIDYGPFAMMDDFKYGYICNHTDKIGRYSYAEQPNISYWNLTKLSETLVPLISKERMQKKLDEFGSSLYPNAYIESMREKLGLELKLDNDLELIEDLLVALQDGYVDYTLFFRTLSHYDGDRSALYDIAMNPVAIDNWLKMYDKRLEQEVVSESERKKAMLKSNPKYVLKNYMLQEAITHAELGDFSMAQTLLHIAEHPYDELPEYEHFAQETPEEHKNIGLSCSS</sequence>
<dbReference type="NCBIfam" id="NF000658">
    <property type="entry name" value="PRK00029.1"/>
    <property type="match status" value="1"/>
</dbReference>
<comment type="catalytic activity">
    <reaction evidence="8">
        <text>L-seryl-[protein] + ATP = 3-O-(5'-adenylyl)-L-seryl-[protein] + diphosphate</text>
        <dbReference type="Rhea" id="RHEA:58120"/>
        <dbReference type="Rhea" id="RHEA-COMP:9863"/>
        <dbReference type="Rhea" id="RHEA-COMP:15073"/>
        <dbReference type="ChEBI" id="CHEBI:29999"/>
        <dbReference type="ChEBI" id="CHEBI:30616"/>
        <dbReference type="ChEBI" id="CHEBI:33019"/>
        <dbReference type="ChEBI" id="CHEBI:142516"/>
        <dbReference type="EC" id="2.7.7.108"/>
    </reaction>
</comment>
<dbReference type="EC" id="2.7.7.-" evidence="8"/>
<feature type="active site" description="Proton acceptor" evidence="8">
    <location>
        <position position="246"/>
    </location>
</feature>
<reference evidence="9" key="1">
    <citation type="submission" date="2019-11" db="EMBL/GenBank/DDBJ databases">
        <authorList>
            <person name="Kojima H."/>
        </authorList>
    </citation>
    <scope>NUCLEOTIDE SEQUENCE</scope>
    <source>
        <strain evidence="9">H1576</strain>
    </source>
</reference>
<feature type="binding site" evidence="8">
    <location>
        <position position="89"/>
    </location>
    <ligand>
        <name>ATP</name>
        <dbReference type="ChEBI" id="CHEBI:30616"/>
    </ligand>
</feature>
<keyword evidence="8" id="KW-0464">Manganese</keyword>
<dbReference type="AlphaFoldDB" id="A0A975B1F8"/>
<evidence type="ECO:0000256" key="8">
    <source>
        <dbReference type="HAMAP-Rule" id="MF_00692"/>
    </source>
</evidence>
<comment type="similarity">
    <text evidence="1 8">Belongs to the SELO family.</text>
</comment>
<feature type="binding site" evidence="8">
    <location>
        <position position="256"/>
    </location>
    <ligand>
        <name>ATP</name>
        <dbReference type="ChEBI" id="CHEBI:30616"/>
    </ligand>
</feature>
<accession>A0A975B1F8</accession>
<dbReference type="RefSeq" id="WP_207561201.1">
    <property type="nucleotide sequence ID" value="NZ_CP046072.1"/>
</dbReference>
<feature type="binding site" evidence="8">
    <location>
        <position position="92"/>
    </location>
    <ligand>
        <name>ATP</name>
        <dbReference type="ChEBI" id="CHEBI:30616"/>
    </ligand>
</feature>
<feature type="binding site" evidence="8">
    <location>
        <position position="120"/>
    </location>
    <ligand>
        <name>ATP</name>
        <dbReference type="ChEBI" id="CHEBI:30616"/>
    </ligand>
</feature>
<comment type="cofactor">
    <cofactor evidence="8">
        <name>Mg(2+)</name>
        <dbReference type="ChEBI" id="CHEBI:18420"/>
    </cofactor>
    <cofactor evidence="8">
        <name>Mn(2+)</name>
        <dbReference type="ChEBI" id="CHEBI:29035"/>
    </cofactor>
</comment>
<dbReference type="GO" id="GO:0000287">
    <property type="term" value="F:magnesium ion binding"/>
    <property type="evidence" value="ECO:0007669"/>
    <property type="project" value="UniProtKB-UniRule"/>
</dbReference>
<dbReference type="GO" id="GO:0070733">
    <property type="term" value="F:AMPylase activity"/>
    <property type="evidence" value="ECO:0007669"/>
    <property type="project" value="UniProtKB-EC"/>
</dbReference>
<dbReference type="PANTHER" id="PTHR32057">
    <property type="entry name" value="PROTEIN ADENYLYLTRANSFERASE SELO, MITOCHONDRIAL"/>
    <property type="match status" value="1"/>
</dbReference>
<dbReference type="KEGG" id="saqt:GJV85_09795"/>
<dbReference type="EC" id="2.7.7.108" evidence="8"/>
<evidence type="ECO:0000313" key="9">
    <source>
        <dbReference type="EMBL" id="QSZ42385.1"/>
    </source>
</evidence>
<evidence type="ECO:0000256" key="6">
    <source>
        <dbReference type="ARBA" id="ARBA00022840"/>
    </source>
</evidence>
<dbReference type="Proteomes" id="UP000671852">
    <property type="component" value="Chromosome"/>
</dbReference>
<evidence type="ECO:0000256" key="2">
    <source>
        <dbReference type="ARBA" id="ARBA00022679"/>
    </source>
</evidence>
<feature type="binding site" evidence="8">
    <location>
        <position position="256"/>
    </location>
    <ligand>
        <name>Mg(2+)</name>
        <dbReference type="ChEBI" id="CHEBI:18420"/>
    </ligand>
</feature>
<evidence type="ECO:0000256" key="5">
    <source>
        <dbReference type="ARBA" id="ARBA00022741"/>
    </source>
</evidence>
<dbReference type="PANTHER" id="PTHR32057:SF14">
    <property type="entry name" value="PROTEIN ADENYLYLTRANSFERASE SELO, MITOCHONDRIAL"/>
    <property type="match status" value="1"/>
</dbReference>
<comment type="catalytic activity">
    <reaction evidence="8">
        <text>L-threonyl-[protein] + ATP = 3-O-(5'-adenylyl)-L-threonyl-[protein] + diphosphate</text>
        <dbReference type="Rhea" id="RHEA:54292"/>
        <dbReference type="Rhea" id="RHEA-COMP:11060"/>
        <dbReference type="Rhea" id="RHEA-COMP:13847"/>
        <dbReference type="ChEBI" id="CHEBI:30013"/>
        <dbReference type="ChEBI" id="CHEBI:30616"/>
        <dbReference type="ChEBI" id="CHEBI:33019"/>
        <dbReference type="ChEBI" id="CHEBI:138113"/>
        <dbReference type="EC" id="2.7.7.108"/>
    </reaction>
</comment>
<keyword evidence="7 8" id="KW-0460">Magnesium</keyword>
<keyword evidence="6 8" id="KW-0067">ATP-binding</keyword>
<feature type="binding site" evidence="8">
    <location>
        <position position="107"/>
    </location>
    <ligand>
        <name>ATP</name>
        <dbReference type="ChEBI" id="CHEBI:30616"/>
    </ligand>
</feature>
<reference evidence="9" key="2">
    <citation type="submission" date="2021-04" db="EMBL/GenBank/DDBJ databases">
        <title>Isolation and characterization of a novel species of the genus Sulfurimonas.</title>
        <authorList>
            <person name="Fukui M."/>
        </authorList>
    </citation>
    <scope>NUCLEOTIDE SEQUENCE</scope>
    <source>
        <strain evidence="9">H1576</strain>
    </source>
</reference>
<feature type="binding site" evidence="8">
    <location>
        <position position="177"/>
    </location>
    <ligand>
        <name>ATP</name>
        <dbReference type="ChEBI" id="CHEBI:30616"/>
    </ligand>
</feature>
<keyword evidence="4 8" id="KW-0479">Metal-binding</keyword>
<feature type="binding site" evidence="8">
    <location>
        <position position="119"/>
    </location>
    <ligand>
        <name>ATP</name>
        <dbReference type="ChEBI" id="CHEBI:30616"/>
    </ligand>
</feature>
<keyword evidence="3 8" id="KW-0548">Nucleotidyltransferase</keyword>
<comment type="catalytic activity">
    <reaction evidence="8">
        <text>L-tyrosyl-[protein] + UTP = O-(5'-uridylyl)-L-tyrosyl-[protein] + diphosphate</text>
        <dbReference type="Rhea" id="RHEA:83887"/>
        <dbReference type="Rhea" id="RHEA-COMP:10136"/>
        <dbReference type="Rhea" id="RHEA-COMP:20238"/>
        <dbReference type="ChEBI" id="CHEBI:33019"/>
        <dbReference type="ChEBI" id="CHEBI:46398"/>
        <dbReference type="ChEBI" id="CHEBI:46858"/>
        <dbReference type="ChEBI" id="CHEBI:90602"/>
    </reaction>
</comment>
<dbReference type="EMBL" id="CP046072">
    <property type="protein sequence ID" value="QSZ42385.1"/>
    <property type="molecule type" value="Genomic_DNA"/>
</dbReference>
<comment type="catalytic activity">
    <reaction evidence="8">
        <text>L-histidyl-[protein] + UTP = N(tele)-(5'-uridylyl)-L-histidyl-[protein] + diphosphate</text>
        <dbReference type="Rhea" id="RHEA:83891"/>
        <dbReference type="Rhea" id="RHEA-COMP:9745"/>
        <dbReference type="Rhea" id="RHEA-COMP:20239"/>
        <dbReference type="ChEBI" id="CHEBI:29979"/>
        <dbReference type="ChEBI" id="CHEBI:33019"/>
        <dbReference type="ChEBI" id="CHEBI:46398"/>
        <dbReference type="ChEBI" id="CHEBI:233474"/>
    </reaction>
</comment>
<keyword evidence="2 8" id="KW-0808">Transferase</keyword>
<dbReference type="GO" id="GO:0005524">
    <property type="term" value="F:ATP binding"/>
    <property type="evidence" value="ECO:0007669"/>
    <property type="project" value="UniProtKB-UniRule"/>
</dbReference>
<gene>
    <name evidence="8" type="primary">ydiU</name>
    <name evidence="8" type="synonym">selO</name>
    <name evidence="9" type="ORF">GJV85_09795</name>
</gene>
<proteinExistence type="inferred from homology"/>
<evidence type="ECO:0000256" key="3">
    <source>
        <dbReference type="ARBA" id="ARBA00022695"/>
    </source>
</evidence>
<dbReference type="InterPro" id="IPR003846">
    <property type="entry name" value="SelO"/>
</dbReference>
<name>A0A975B1F8_9BACT</name>
<evidence type="ECO:0000256" key="1">
    <source>
        <dbReference type="ARBA" id="ARBA00009747"/>
    </source>
</evidence>
<dbReference type="HAMAP" id="MF_00692">
    <property type="entry name" value="SelO"/>
    <property type="match status" value="1"/>
</dbReference>
<evidence type="ECO:0000256" key="7">
    <source>
        <dbReference type="ARBA" id="ARBA00022842"/>
    </source>
</evidence>
<feature type="binding site" evidence="8">
    <location>
        <position position="247"/>
    </location>
    <ligand>
        <name>Mg(2+)</name>
        <dbReference type="ChEBI" id="CHEBI:18420"/>
    </ligand>
</feature>
<organism evidence="9 10">
    <name type="scientific">Sulfurimonas aquatica</name>
    <dbReference type="NCBI Taxonomy" id="2672570"/>
    <lineage>
        <taxon>Bacteria</taxon>
        <taxon>Pseudomonadati</taxon>
        <taxon>Campylobacterota</taxon>
        <taxon>Epsilonproteobacteria</taxon>
        <taxon>Campylobacterales</taxon>
        <taxon>Sulfurimonadaceae</taxon>
        <taxon>Sulfurimonas</taxon>
    </lineage>
</organism>
<comment type="catalytic activity">
    <reaction evidence="8">
        <text>L-seryl-[protein] + UTP = O-(5'-uridylyl)-L-seryl-[protein] + diphosphate</text>
        <dbReference type="Rhea" id="RHEA:64604"/>
        <dbReference type="Rhea" id="RHEA-COMP:9863"/>
        <dbReference type="Rhea" id="RHEA-COMP:16635"/>
        <dbReference type="ChEBI" id="CHEBI:29999"/>
        <dbReference type="ChEBI" id="CHEBI:33019"/>
        <dbReference type="ChEBI" id="CHEBI:46398"/>
        <dbReference type="ChEBI" id="CHEBI:156051"/>
    </reaction>
</comment>
<feature type="binding site" evidence="8">
    <location>
        <position position="91"/>
    </location>
    <ligand>
        <name>ATP</name>
        <dbReference type="ChEBI" id="CHEBI:30616"/>
    </ligand>
</feature>
<dbReference type="GO" id="GO:0030145">
    <property type="term" value="F:manganese ion binding"/>
    <property type="evidence" value="ECO:0007669"/>
    <property type="project" value="UniProtKB-UniRule"/>
</dbReference>
<protein>
    <recommendedName>
        <fullName evidence="8">Protein nucleotidyltransferase YdiU</fullName>
        <ecNumber evidence="8">2.7.7.-</ecNumber>
    </recommendedName>
    <alternativeName>
        <fullName evidence="8">Protein adenylyltransferase YdiU</fullName>
        <ecNumber evidence="8">2.7.7.108</ecNumber>
    </alternativeName>
    <alternativeName>
        <fullName evidence="8">Protein uridylyltransferase YdiU</fullName>
        <ecNumber evidence="8">2.7.7.-</ecNumber>
    </alternativeName>
</protein>